<organism evidence="1 2">
    <name type="scientific">Paramuricea clavata</name>
    <name type="common">Red gorgonian</name>
    <name type="synonym">Violescent sea-whip</name>
    <dbReference type="NCBI Taxonomy" id="317549"/>
    <lineage>
        <taxon>Eukaryota</taxon>
        <taxon>Metazoa</taxon>
        <taxon>Cnidaria</taxon>
        <taxon>Anthozoa</taxon>
        <taxon>Octocorallia</taxon>
        <taxon>Malacalcyonacea</taxon>
        <taxon>Plexauridae</taxon>
        <taxon>Paramuricea</taxon>
    </lineage>
</organism>
<dbReference type="EMBL" id="CACRXK020039575">
    <property type="protein sequence ID" value="CAB4045458.1"/>
    <property type="molecule type" value="Genomic_DNA"/>
</dbReference>
<name>A0A6S7KMN3_PARCT</name>
<accession>A0A6S7KMN3</accession>
<evidence type="ECO:0000313" key="2">
    <source>
        <dbReference type="Proteomes" id="UP001152795"/>
    </source>
</evidence>
<keyword evidence="2" id="KW-1185">Reference proteome</keyword>
<feature type="non-terminal residue" evidence="1">
    <location>
        <position position="1"/>
    </location>
</feature>
<dbReference type="Proteomes" id="UP001152795">
    <property type="component" value="Unassembled WGS sequence"/>
</dbReference>
<dbReference type="AlphaFoldDB" id="A0A6S7KMN3"/>
<feature type="non-terminal residue" evidence="1">
    <location>
        <position position="122"/>
    </location>
</feature>
<protein>
    <submittedName>
        <fullName evidence="1">Uncharacterized protein</fullName>
    </submittedName>
</protein>
<gene>
    <name evidence="1" type="ORF">PACLA_8A051721</name>
</gene>
<reference evidence="1" key="1">
    <citation type="submission" date="2020-04" db="EMBL/GenBank/DDBJ databases">
        <authorList>
            <person name="Alioto T."/>
            <person name="Alioto T."/>
            <person name="Gomez Garrido J."/>
        </authorList>
    </citation>
    <scope>NUCLEOTIDE SEQUENCE</scope>
    <source>
        <strain evidence="1">A484AB</strain>
    </source>
</reference>
<comment type="caution">
    <text evidence="1">The sequence shown here is derived from an EMBL/GenBank/DDBJ whole genome shotgun (WGS) entry which is preliminary data.</text>
</comment>
<evidence type="ECO:0000313" key="1">
    <source>
        <dbReference type="EMBL" id="CAB4045458.1"/>
    </source>
</evidence>
<proteinExistence type="predicted"/>
<sequence length="122" mass="13562">QTLWKDLLFSFIFAGTPVHQARAGTPVHQARAGTPVHQARAGTPVHQARAGIPVHQARAVLNTNCTYPLIEFKNGSCQPPCDWSFMTSSEMKIYDYIMSNCLRIAMISTVITSLTWLAYKPL</sequence>